<keyword evidence="1" id="KW-0732">Signal</keyword>
<gene>
    <name evidence="3" type="ORF">DUPY_21670</name>
</gene>
<feature type="signal peptide" evidence="1">
    <location>
        <begin position="1"/>
        <end position="26"/>
    </location>
</feature>
<comment type="caution">
    <text evidence="3">The sequence shown here is derived from an EMBL/GenBank/DDBJ whole genome shotgun (WGS) entry which is preliminary data.</text>
</comment>
<dbReference type="Pfam" id="PF10988">
    <property type="entry name" value="DUF2807"/>
    <property type="match status" value="1"/>
</dbReference>
<feature type="chain" id="PRO_5009207450" description="Putative auto-transporter adhesin head GIN domain-containing protein" evidence="1">
    <location>
        <begin position="27"/>
        <end position="262"/>
    </location>
</feature>
<evidence type="ECO:0000259" key="2">
    <source>
        <dbReference type="Pfam" id="PF10988"/>
    </source>
</evidence>
<protein>
    <recommendedName>
        <fullName evidence="2">Putative auto-transporter adhesin head GIN domain-containing protein</fullName>
    </recommendedName>
</protein>
<dbReference type="InterPro" id="IPR021255">
    <property type="entry name" value="DUF2807"/>
</dbReference>
<dbReference type="EMBL" id="LROM01000080">
    <property type="protein sequence ID" value="OFA01209.1"/>
    <property type="molecule type" value="Genomic_DNA"/>
</dbReference>
<dbReference type="PATRIC" id="fig|762836.4.peg.2245"/>
<evidence type="ECO:0000313" key="4">
    <source>
        <dbReference type="Proteomes" id="UP000175989"/>
    </source>
</evidence>
<dbReference type="PANTHER" id="PTHR39200">
    <property type="entry name" value="HYPOTHETICAL EXPORTED PROTEIN"/>
    <property type="match status" value="1"/>
</dbReference>
<reference evidence="4" key="1">
    <citation type="journal article" date="2016" name="Front. Microbiol.">
        <title>Molecular Keys to the Janthinobacterium and Duganella spp. Interaction with the Plant Pathogen Fusarium graminearum.</title>
        <authorList>
            <person name="Haack F.S."/>
            <person name="Poehlein A."/>
            <person name="Kroger C."/>
            <person name="Voigt C.A."/>
            <person name="Piepenbring M."/>
            <person name="Bode H.B."/>
            <person name="Daniel R."/>
            <person name="Schafer W."/>
            <person name="Streit W.R."/>
        </authorList>
    </citation>
    <scope>NUCLEOTIDE SEQUENCE [LARGE SCALE GENOMIC DNA]</scope>
    <source>
        <strain evidence="4">T54</strain>
    </source>
</reference>
<name>A0A1E7WPS1_9BURK</name>
<keyword evidence="4" id="KW-1185">Reference proteome</keyword>
<dbReference type="Proteomes" id="UP000175989">
    <property type="component" value="Unassembled WGS sequence"/>
</dbReference>
<feature type="domain" description="Putative auto-transporter adhesin head GIN" evidence="2">
    <location>
        <begin position="60"/>
        <end position="242"/>
    </location>
</feature>
<dbReference type="RefSeq" id="WP_070247923.1">
    <property type="nucleotide sequence ID" value="NZ_LROM01000080.1"/>
</dbReference>
<dbReference type="AlphaFoldDB" id="A0A1E7WPS1"/>
<proteinExistence type="predicted"/>
<evidence type="ECO:0000256" key="1">
    <source>
        <dbReference type="SAM" id="SignalP"/>
    </source>
</evidence>
<evidence type="ECO:0000313" key="3">
    <source>
        <dbReference type="EMBL" id="OFA01209.1"/>
    </source>
</evidence>
<sequence length="262" mass="26874">MSYPSLRSTLPAFRAIFIAASLLVLAAPAGVAHAGLMDGWSSERVQGSGKITTQSRELGHFNALASSVSGDVEVRIGNTESVTVETDDNLQALLETVVEKGTLRIRPVRKGLSLSSKHMKIIVQARSLDRVAVAGSGAVRADNLRGETLRFDIGGSGSLITRQLAAEAVTVSLGGSGSVEASGKVERLQVSIGGSGDVQAHNLAARTASVSIGGSGEATVWATHTLSVNLAGSGDVGYYGDPKLSKSVVGSGEVKRLGAAPR</sequence>
<dbReference type="PANTHER" id="PTHR39200:SF1">
    <property type="entry name" value="AUTO-TRANSPORTER ADHESIN HEAD GIN DOMAIN-CONTAINING PROTEIN-RELATED"/>
    <property type="match status" value="1"/>
</dbReference>
<accession>A0A1E7WPS1</accession>
<organism evidence="3 4">
    <name type="scientific">Duganella phyllosphaerae</name>
    <dbReference type="NCBI Taxonomy" id="762836"/>
    <lineage>
        <taxon>Bacteria</taxon>
        <taxon>Pseudomonadati</taxon>
        <taxon>Pseudomonadota</taxon>
        <taxon>Betaproteobacteria</taxon>
        <taxon>Burkholderiales</taxon>
        <taxon>Oxalobacteraceae</taxon>
        <taxon>Telluria group</taxon>
        <taxon>Duganella</taxon>
    </lineage>
</organism>
<dbReference type="Gene3D" id="2.160.20.120">
    <property type="match status" value="1"/>
</dbReference>